<evidence type="ECO:0000313" key="3">
    <source>
        <dbReference type="EMBL" id="KAG6481949.1"/>
    </source>
</evidence>
<feature type="signal peptide" evidence="2">
    <location>
        <begin position="1"/>
        <end position="23"/>
    </location>
</feature>
<keyword evidence="4" id="KW-1185">Reference proteome</keyword>
<dbReference type="AlphaFoldDB" id="A0A8J5F872"/>
<name>A0A8J5F872_ZINOF</name>
<feature type="chain" id="PRO_5035270084" evidence="2">
    <location>
        <begin position="24"/>
        <end position="126"/>
    </location>
</feature>
<evidence type="ECO:0000256" key="2">
    <source>
        <dbReference type="SAM" id="SignalP"/>
    </source>
</evidence>
<dbReference type="GO" id="GO:0001709">
    <property type="term" value="P:cell fate determination"/>
    <property type="evidence" value="ECO:0007669"/>
    <property type="project" value="TreeGrafter"/>
</dbReference>
<evidence type="ECO:0000313" key="4">
    <source>
        <dbReference type="Proteomes" id="UP000734854"/>
    </source>
</evidence>
<dbReference type="InterPro" id="IPR040361">
    <property type="entry name" value="TPD1"/>
</dbReference>
<evidence type="ECO:0000256" key="1">
    <source>
        <dbReference type="ARBA" id="ARBA00022729"/>
    </source>
</evidence>
<dbReference type="PANTHER" id="PTHR33184:SF32">
    <property type="entry name" value="EXPRESSED PROTEIN"/>
    <property type="match status" value="1"/>
</dbReference>
<proteinExistence type="predicted"/>
<organism evidence="3 4">
    <name type="scientific">Zingiber officinale</name>
    <name type="common">Ginger</name>
    <name type="synonym">Amomum zingiber</name>
    <dbReference type="NCBI Taxonomy" id="94328"/>
    <lineage>
        <taxon>Eukaryota</taxon>
        <taxon>Viridiplantae</taxon>
        <taxon>Streptophyta</taxon>
        <taxon>Embryophyta</taxon>
        <taxon>Tracheophyta</taxon>
        <taxon>Spermatophyta</taxon>
        <taxon>Magnoliopsida</taxon>
        <taxon>Liliopsida</taxon>
        <taxon>Zingiberales</taxon>
        <taxon>Zingiberaceae</taxon>
        <taxon>Zingiber</taxon>
    </lineage>
</organism>
<reference evidence="3 4" key="1">
    <citation type="submission" date="2020-08" db="EMBL/GenBank/DDBJ databases">
        <title>Plant Genome Project.</title>
        <authorList>
            <person name="Zhang R.-G."/>
        </authorList>
    </citation>
    <scope>NUCLEOTIDE SEQUENCE [LARGE SCALE GENOMIC DNA]</scope>
    <source>
        <tissue evidence="3">Rhizome</tissue>
    </source>
</reference>
<dbReference type="Proteomes" id="UP000734854">
    <property type="component" value="Unassembled WGS sequence"/>
</dbReference>
<gene>
    <name evidence="3" type="ORF">ZIOFF_058573</name>
</gene>
<keyword evidence="1 2" id="KW-0732">Signal</keyword>
<sequence>MASVLKLLFPVLLLHIFADIVASQPCGLTSIQVQQTNTGAKVGNDPVFEVEVKNLCRCNVAKLLLRSEGFASSMLVDPKLFRREGNDYLVNDGKSIQSSLSVKFRYAWNRAFTMSAESFLIQENCK</sequence>
<accession>A0A8J5F872</accession>
<protein>
    <submittedName>
        <fullName evidence="3">Uncharacterized protein</fullName>
    </submittedName>
</protein>
<dbReference type="PANTHER" id="PTHR33184">
    <property type="entry name" value="PROTEIN TAPETUM DETERMINANT 1-LIKE-RELATED"/>
    <property type="match status" value="1"/>
</dbReference>
<dbReference type="EMBL" id="JACMSC010000016">
    <property type="protein sequence ID" value="KAG6481949.1"/>
    <property type="molecule type" value="Genomic_DNA"/>
</dbReference>
<comment type="caution">
    <text evidence="3">The sequence shown here is derived from an EMBL/GenBank/DDBJ whole genome shotgun (WGS) entry which is preliminary data.</text>
</comment>
<dbReference type="Pfam" id="PF24068">
    <property type="entry name" value="TPD1_C"/>
    <property type="match status" value="1"/>
</dbReference>